<dbReference type="Pfam" id="PF08240">
    <property type="entry name" value="ADH_N"/>
    <property type="match status" value="1"/>
</dbReference>
<evidence type="ECO:0000259" key="1">
    <source>
        <dbReference type="SMART" id="SM00829"/>
    </source>
</evidence>
<protein>
    <submittedName>
        <fullName evidence="2">NADPH2:quinone reductase</fullName>
    </submittedName>
</protein>
<dbReference type="InterPro" id="IPR051397">
    <property type="entry name" value="Zn-ADH-like_protein"/>
</dbReference>
<dbReference type="InterPro" id="IPR020843">
    <property type="entry name" value="ER"/>
</dbReference>
<dbReference type="InterPro" id="IPR013149">
    <property type="entry name" value="ADH-like_C"/>
</dbReference>
<dbReference type="CDD" id="cd08241">
    <property type="entry name" value="QOR1"/>
    <property type="match status" value="1"/>
</dbReference>
<dbReference type="SMART" id="SM00829">
    <property type="entry name" value="PKS_ER"/>
    <property type="match status" value="1"/>
</dbReference>
<dbReference type="Gene3D" id="3.40.50.720">
    <property type="entry name" value="NAD(P)-binding Rossmann-like Domain"/>
    <property type="match status" value="1"/>
</dbReference>
<dbReference type="PANTHER" id="PTHR43677:SF4">
    <property type="entry name" value="QUINONE OXIDOREDUCTASE-LIKE PROTEIN 2"/>
    <property type="match status" value="1"/>
</dbReference>
<gene>
    <name evidence="2" type="ORF">SAMN05444272_3441</name>
</gene>
<organism evidence="2 3">
    <name type="scientific">Roseibium suaedae</name>
    <dbReference type="NCBI Taxonomy" id="735517"/>
    <lineage>
        <taxon>Bacteria</taxon>
        <taxon>Pseudomonadati</taxon>
        <taxon>Pseudomonadota</taxon>
        <taxon>Alphaproteobacteria</taxon>
        <taxon>Hyphomicrobiales</taxon>
        <taxon>Stappiaceae</taxon>
        <taxon>Roseibium</taxon>
    </lineage>
</organism>
<dbReference type="SUPFAM" id="SSF50129">
    <property type="entry name" value="GroES-like"/>
    <property type="match status" value="1"/>
</dbReference>
<dbReference type="PANTHER" id="PTHR43677">
    <property type="entry name" value="SHORT-CHAIN DEHYDROGENASE/REDUCTASE"/>
    <property type="match status" value="1"/>
</dbReference>
<proteinExistence type="predicted"/>
<dbReference type="InterPro" id="IPR013154">
    <property type="entry name" value="ADH-like_N"/>
</dbReference>
<dbReference type="Gene3D" id="3.90.180.10">
    <property type="entry name" value="Medium-chain alcohol dehydrogenases, catalytic domain"/>
    <property type="match status" value="1"/>
</dbReference>
<dbReference type="Pfam" id="PF00107">
    <property type="entry name" value="ADH_zinc_N"/>
    <property type="match status" value="1"/>
</dbReference>
<dbReference type="GO" id="GO:0016491">
    <property type="term" value="F:oxidoreductase activity"/>
    <property type="evidence" value="ECO:0007669"/>
    <property type="project" value="InterPro"/>
</dbReference>
<dbReference type="Proteomes" id="UP000186002">
    <property type="component" value="Unassembled WGS sequence"/>
</dbReference>
<name>A0A1M7MK97_9HYPH</name>
<reference evidence="2 3" key="1">
    <citation type="submission" date="2016-11" db="EMBL/GenBank/DDBJ databases">
        <authorList>
            <person name="Jaros S."/>
            <person name="Januszkiewicz K."/>
            <person name="Wedrychowicz H."/>
        </authorList>
    </citation>
    <scope>NUCLEOTIDE SEQUENCE [LARGE SCALE GENOMIC DNA]</scope>
    <source>
        <strain evidence="2 3">DSM 22153</strain>
    </source>
</reference>
<dbReference type="STRING" id="735517.SAMN05444272_3441"/>
<dbReference type="EMBL" id="FRBW01000004">
    <property type="protein sequence ID" value="SHM91278.1"/>
    <property type="molecule type" value="Genomic_DNA"/>
</dbReference>
<evidence type="ECO:0000313" key="2">
    <source>
        <dbReference type="EMBL" id="SHM91278.1"/>
    </source>
</evidence>
<accession>A0A1M7MK97</accession>
<dbReference type="InterPro" id="IPR036291">
    <property type="entry name" value="NAD(P)-bd_dom_sf"/>
</dbReference>
<sequence length="333" mass="35531">MTIRMGGEFVKACLCTSYGSPDTLRIEDIPVPVPGEDEVLVKVMACGLNFADTLIIQGKYQFKPDMPFSPGGEFAGVIEAAGSRVDFAKPGDRVMGYRRWGAAREYLLAGEDDLVPLPEDIDFTTAAGLTVTYGTAIHAFRDRAGLQCGEVVAVLGAAGGAGQAAVEIARLMGATVIACASSPEKLGYAKQLGAHHLVDYTTQPLKETLKALTHGAGVDVVYDPVGGELAEQALRATSWEGRYLVVGFASGEIPKVPFNLIMLKGCDVRGVFWGEALSRDPQGHSENMVQLLDWVQQGRLKPSTHAVYPLDQIATALNEIAGRKVRGKVIVTP</sequence>
<feature type="domain" description="Enoyl reductase (ER)" evidence="1">
    <location>
        <begin position="19"/>
        <end position="331"/>
    </location>
</feature>
<dbReference type="InterPro" id="IPR011032">
    <property type="entry name" value="GroES-like_sf"/>
</dbReference>
<evidence type="ECO:0000313" key="3">
    <source>
        <dbReference type="Proteomes" id="UP000186002"/>
    </source>
</evidence>
<keyword evidence="3" id="KW-1185">Reference proteome</keyword>
<dbReference type="SUPFAM" id="SSF51735">
    <property type="entry name" value="NAD(P)-binding Rossmann-fold domains"/>
    <property type="match status" value="1"/>
</dbReference>
<dbReference type="AlphaFoldDB" id="A0A1M7MK97"/>